<dbReference type="RefSeq" id="WP_062479515.1">
    <property type="nucleotide sequence ID" value="NZ_CP013650.1"/>
</dbReference>
<reference evidence="2 3" key="1">
    <citation type="submission" date="2015-12" db="EMBL/GenBank/DDBJ databases">
        <title>Complete genome of Lacimicrobium alkaliphilum KCTC 32984.</title>
        <authorList>
            <person name="Kim S.-G."/>
            <person name="Lee Y.-J."/>
        </authorList>
    </citation>
    <scope>NUCLEOTIDE SEQUENCE [LARGE SCALE GENOMIC DNA]</scope>
    <source>
        <strain evidence="2 3">YelD216</strain>
    </source>
</reference>
<dbReference type="PIRSF" id="PIRSF037004">
    <property type="entry name" value="UCP037004"/>
    <property type="match status" value="1"/>
</dbReference>
<dbReference type="AlphaFoldDB" id="A0A0U2QLZ2"/>
<evidence type="ECO:0000313" key="3">
    <source>
        <dbReference type="Proteomes" id="UP000068447"/>
    </source>
</evidence>
<dbReference type="PANTHER" id="PTHR30087">
    <property type="entry name" value="INNER MEMBRANE PROTEIN"/>
    <property type="match status" value="1"/>
</dbReference>
<protein>
    <recommendedName>
        <fullName evidence="1">DUF1722 domain-containing protein</fullName>
    </recommendedName>
</protein>
<dbReference type="KEGG" id="lal:AT746_09170"/>
<keyword evidence="3" id="KW-1185">Reference proteome</keyword>
<dbReference type="InterPro" id="IPR013560">
    <property type="entry name" value="DUF1722"/>
</dbReference>
<evidence type="ECO:0000313" key="2">
    <source>
        <dbReference type="EMBL" id="ALS98411.1"/>
    </source>
</evidence>
<dbReference type="InterPro" id="IPR007553">
    <property type="entry name" value="2-thiour_desulf"/>
</dbReference>
<dbReference type="PANTHER" id="PTHR30087:SF0">
    <property type="entry name" value="INNER MEMBRANE PROTEIN"/>
    <property type="match status" value="1"/>
</dbReference>
<organism evidence="2 3">
    <name type="scientific">Lacimicrobium alkaliphilum</name>
    <dbReference type="NCBI Taxonomy" id="1526571"/>
    <lineage>
        <taxon>Bacteria</taxon>
        <taxon>Pseudomonadati</taxon>
        <taxon>Pseudomonadota</taxon>
        <taxon>Gammaproteobacteria</taxon>
        <taxon>Alteromonadales</taxon>
        <taxon>Alteromonadaceae</taxon>
        <taxon>Lacimicrobium</taxon>
    </lineage>
</organism>
<evidence type="ECO:0000259" key="1">
    <source>
        <dbReference type="Pfam" id="PF08349"/>
    </source>
</evidence>
<dbReference type="Proteomes" id="UP000068447">
    <property type="component" value="Chromosome"/>
</dbReference>
<dbReference type="Pfam" id="PF08349">
    <property type="entry name" value="DUF1722"/>
    <property type="match status" value="1"/>
</dbReference>
<feature type="domain" description="DUF1722" evidence="1">
    <location>
        <begin position="194"/>
        <end position="309"/>
    </location>
</feature>
<dbReference type="EMBL" id="CP013650">
    <property type="protein sequence ID" value="ALS98411.1"/>
    <property type="molecule type" value="Genomic_DNA"/>
</dbReference>
<name>A0A0U2QLZ2_9ALTE</name>
<proteinExistence type="predicted"/>
<accession>A0A0U2QLZ2</accession>
<dbReference type="OrthoDB" id="495783at2"/>
<dbReference type="InterPro" id="IPR017087">
    <property type="entry name" value="UCP037004"/>
</dbReference>
<gene>
    <name evidence="2" type="ORF">AT746_09170</name>
</gene>
<dbReference type="Pfam" id="PF04463">
    <property type="entry name" value="2-thiour_desulf"/>
    <property type="match status" value="1"/>
</dbReference>
<dbReference type="STRING" id="1526571.AT746_09170"/>
<sequence length="316" mass="36159">MAHTINKPLVGISSCVLGEKVRYDGGHKRSAFVTDSLADFVRFVPACPEMGIGMPVPRPTIHIREIDEQQRLTDSRDANLDHTDKMQAFFSARLPQLSKLDGYVLAAKSPSCGMERIKVYSDKGELLHRKGQGLFVQLLKQQFPDLPMEEDGRLNDEGLRESFITRLFAYHDFRQQVTEQLSTGALVGFHSQYKMLVMAYNPQAYQALGRLVAGAKGQEEVTARQYLTLMMHALSKPTNRRKHTNVLMHFQGYFKKQLDKADKQELSEQIDKYRRGYLPLMAPVTLLRHHLKNHPNSYLQQQRYLQPYPEALGLRG</sequence>